<evidence type="ECO:0008006" key="3">
    <source>
        <dbReference type="Google" id="ProtNLM"/>
    </source>
</evidence>
<proteinExistence type="predicted"/>
<dbReference type="PANTHER" id="PTHR31827:SF1">
    <property type="entry name" value="EMB|CAB89363.1"/>
    <property type="match status" value="1"/>
</dbReference>
<dbReference type="PANTHER" id="PTHR31827">
    <property type="entry name" value="EMB|CAB89363.1"/>
    <property type="match status" value="1"/>
</dbReference>
<sequence>MECFFNDCTNEVVNGSWKCVFHRHRARCLVSDCQNQVDGCGLKARLGNVCSKHGAGNVKKRCTHEGCTKQAHARQKCVRHGGGRKCKIQDCMSHARNSGYCSRHSRLLVSEPTSKLSISGLDVIQIESDRRMTVPQDKSALTIQLQLFDLDDDVNPSGVYFDVGHSWDHESLVRQIDAINLSSQYPISGKPVDLSLSPSMLTMLERL</sequence>
<keyword evidence="2" id="KW-1185">Reference proteome</keyword>
<evidence type="ECO:0000313" key="2">
    <source>
        <dbReference type="Proteomes" id="UP000481153"/>
    </source>
</evidence>
<gene>
    <name evidence="1" type="ORF">Ae201684_015117</name>
</gene>
<organism evidence="1 2">
    <name type="scientific">Aphanomyces euteiches</name>
    <dbReference type="NCBI Taxonomy" id="100861"/>
    <lineage>
        <taxon>Eukaryota</taxon>
        <taxon>Sar</taxon>
        <taxon>Stramenopiles</taxon>
        <taxon>Oomycota</taxon>
        <taxon>Saprolegniomycetes</taxon>
        <taxon>Saprolegniales</taxon>
        <taxon>Verrucalvaceae</taxon>
        <taxon>Aphanomyces</taxon>
    </lineage>
</organism>
<accession>A0A6G0WHR1</accession>
<evidence type="ECO:0000313" key="1">
    <source>
        <dbReference type="EMBL" id="KAF0726719.1"/>
    </source>
</evidence>
<dbReference type="VEuPathDB" id="FungiDB:AeMF1_016352"/>
<protein>
    <recommendedName>
        <fullName evidence="3">WRKY transcription factor 19</fullName>
    </recommendedName>
</protein>
<dbReference type="AlphaFoldDB" id="A0A6G0WHR1"/>
<name>A0A6G0WHR1_9STRA</name>
<comment type="caution">
    <text evidence="1">The sequence shown here is derived from an EMBL/GenBank/DDBJ whole genome shotgun (WGS) entry which is preliminary data.</text>
</comment>
<reference evidence="1 2" key="1">
    <citation type="submission" date="2019-07" db="EMBL/GenBank/DDBJ databases">
        <title>Genomics analysis of Aphanomyces spp. identifies a new class of oomycete effector associated with host adaptation.</title>
        <authorList>
            <person name="Gaulin E."/>
        </authorList>
    </citation>
    <scope>NUCLEOTIDE SEQUENCE [LARGE SCALE GENOMIC DNA]</scope>
    <source>
        <strain evidence="1 2">ATCC 201684</strain>
    </source>
</reference>
<dbReference type="EMBL" id="VJMJ01000210">
    <property type="protein sequence ID" value="KAF0726719.1"/>
    <property type="molecule type" value="Genomic_DNA"/>
</dbReference>
<dbReference type="Proteomes" id="UP000481153">
    <property type="component" value="Unassembled WGS sequence"/>
</dbReference>